<feature type="transmembrane region" description="Helical" evidence="1">
    <location>
        <begin position="34"/>
        <end position="54"/>
    </location>
</feature>
<keyword evidence="1" id="KW-0472">Membrane</keyword>
<name>A0ABW7CE96_9CYAN</name>
<evidence type="ECO:0000313" key="2">
    <source>
        <dbReference type="EMBL" id="MFG3819457.1"/>
    </source>
</evidence>
<keyword evidence="1" id="KW-1133">Transmembrane helix</keyword>
<reference evidence="3" key="1">
    <citation type="journal article" date="2024" name="Algal Res.">
        <title>Biochemical, toxicological and genomic investigation of a high-biomass producing Limnothrix strain isolated from Italian shallow drinking water reservoir.</title>
        <authorList>
            <person name="Simonazzi M."/>
            <person name="Shishido T.K."/>
            <person name="Delbaje E."/>
            <person name="Wahlsten M."/>
            <person name="Fewer D.P."/>
            <person name="Sivonen K."/>
            <person name="Pezzolesi L."/>
            <person name="Pistocchi R."/>
        </authorList>
    </citation>
    <scope>NUCLEOTIDE SEQUENCE [LARGE SCALE GENOMIC DNA]</scope>
    <source>
        <strain evidence="3">LRLZ20PSL1</strain>
    </source>
</reference>
<proteinExistence type="predicted"/>
<dbReference type="Proteomes" id="UP001604335">
    <property type="component" value="Unassembled WGS sequence"/>
</dbReference>
<feature type="transmembrane region" description="Helical" evidence="1">
    <location>
        <begin position="9"/>
        <end position="28"/>
    </location>
</feature>
<comment type="caution">
    <text evidence="2">The sequence shown here is derived from an EMBL/GenBank/DDBJ whole genome shotgun (WGS) entry which is preliminary data.</text>
</comment>
<sequence length="57" mass="6456">MDYLKLPEIFLALLLLTPLLYALTHFLWELSPVLAVMVYFVGVLGMGILGFRIVDES</sequence>
<dbReference type="RefSeq" id="WP_158234544.1">
    <property type="nucleotide sequence ID" value="NZ_JAZAQF010000091.1"/>
</dbReference>
<gene>
    <name evidence="2" type="ORF">VPK24_17560</name>
</gene>
<accession>A0ABW7CE96</accession>
<evidence type="ECO:0000256" key="1">
    <source>
        <dbReference type="SAM" id="Phobius"/>
    </source>
</evidence>
<organism evidence="2 3">
    <name type="scientific">Limnothrix redekei LRLZ20PSL1</name>
    <dbReference type="NCBI Taxonomy" id="3112953"/>
    <lineage>
        <taxon>Bacteria</taxon>
        <taxon>Bacillati</taxon>
        <taxon>Cyanobacteriota</taxon>
        <taxon>Cyanophyceae</taxon>
        <taxon>Pseudanabaenales</taxon>
        <taxon>Pseudanabaenaceae</taxon>
        <taxon>Limnothrix</taxon>
    </lineage>
</organism>
<keyword evidence="3" id="KW-1185">Reference proteome</keyword>
<keyword evidence="1" id="KW-0812">Transmembrane</keyword>
<evidence type="ECO:0008006" key="4">
    <source>
        <dbReference type="Google" id="ProtNLM"/>
    </source>
</evidence>
<protein>
    <recommendedName>
        <fullName evidence="4">DUF3096 domain-containing protein</fullName>
    </recommendedName>
</protein>
<dbReference type="EMBL" id="JAZAQF010000091">
    <property type="protein sequence ID" value="MFG3819457.1"/>
    <property type="molecule type" value="Genomic_DNA"/>
</dbReference>
<evidence type="ECO:0000313" key="3">
    <source>
        <dbReference type="Proteomes" id="UP001604335"/>
    </source>
</evidence>